<dbReference type="OrthoDB" id="10258744at2759"/>
<dbReference type="Pfam" id="PF06080">
    <property type="entry name" value="DUF938"/>
    <property type="match status" value="1"/>
</dbReference>
<dbReference type="SUPFAM" id="SSF53335">
    <property type="entry name" value="S-adenosyl-L-methionine-dependent methyltransferases"/>
    <property type="match status" value="1"/>
</dbReference>
<reference evidence="3" key="1">
    <citation type="submission" date="2012-12" db="EMBL/GenBank/DDBJ databases">
        <authorList>
            <person name="Hellsten U."/>
            <person name="Grimwood J."/>
            <person name="Chapman J.A."/>
            <person name="Shapiro H."/>
            <person name="Aerts A."/>
            <person name="Otillar R.P."/>
            <person name="Terry A.Y."/>
            <person name="Boore J.L."/>
            <person name="Simakov O."/>
            <person name="Marletaz F."/>
            <person name="Cho S.-J."/>
            <person name="Edsinger-Gonzales E."/>
            <person name="Havlak P."/>
            <person name="Kuo D.-H."/>
            <person name="Larsson T."/>
            <person name="Lv J."/>
            <person name="Arendt D."/>
            <person name="Savage R."/>
            <person name="Osoegawa K."/>
            <person name="de Jong P."/>
            <person name="Lindberg D.R."/>
            <person name="Seaver E.C."/>
            <person name="Weisblat D.A."/>
            <person name="Putnam N.H."/>
            <person name="Grigoriev I.V."/>
            <person name="Rokhsar D.S."/>
        </authorList>
    </citation>
    <scope>NUCLEOTIDE SEQUENCE</scope>
    <source>
        <strain evidence="3">I ESC-2004</strain>
    </source>
</reference>
<dbReference type="InterPro" id="IPR010342">
    <property type="entry name" value="DUF938"/>
</dbReference>
<sequence>MDSLSVMRSPSAERNKDPILNALKKLLPTEDPMTALEIASGTGQHVAYFAEHLQNVTWQPSECDQKSLNSIDGYIRVSSLSNIRFPVWIDATEAPSSWAKGCLAPASFDLVLCINMLHVSLIAATQGLFNGCGNYLKAGGTLVTYGPYNISGNISPESNVELDRMLRQQNNEWGLRDTDDLRRLAEDNSMTLINTIDMPSNNKILVFKKN</sequence>
<keyword evidence="3" id="KW-1185">Reference proteome</keyword>
<dbReference type="EnsemblMetazoa" id="CapteT111852">
    <property type="protein sequence ID" value="CapteP111852"/>
    <property type="gene ID" value="CapteG111852"/>
</dbReference>
<dbReference type="PANTHER" id="PTHR20974">
    <property type="entry name" value="UPF0585 PROTEIN CG18661"/>
    <property type="match status" value="1"/>
</dbReference>
<dbReference type="OMA" id="YLYGPYK"/>
<dbReference type="Proteomes" id="UP000014760">
    <property type="component" value="Unassembled WGS sequence"/>
</dbReference>
<comment type="similarity">
    <text evidence="1">Belongs to the UPF0585 family.</text>
</comment>
<dbReference type="EMBL" id="AMQN01000185">
    <property type="status" value="NOT_ANNOTATED_CDS"/>
    <property type="molecule type" value="Genomic_DNA"/>
</dbReference>
<reference evidence="3" key="2">
    <citation type="journal article" date="2013" name="Nature">
        <title>Insights into bilaterian evolution from three spiralian genomes.</title>
        <authorList>
            <person name="Simakov O."/>
            <person name="Marletaz F."/>
            <person name="Cho S.J."/>
            <person name="Edsinger-Gonzales E."/>
            <person name="Havlak P."/>
            <person name="Hellsten U."/>
            <person name="Kuo D.H."/>
            <person name="Larsson T."/>
            <person name="Lv J."/>
            <person name="Arendt D."/>
            <person name="Savage R."/>
            <person name="Osoegawa K."/>
            <person name="de Jong P."/>
            <person name="Grimwood J."/>
            <person name="Chapman J.A."/>
            <person name="Shapiro H."/>
            <person name="Aerts A."/>
            <person name="Otillar R.P."/>
            <person name="Terry A.Y."/>
            <person name="Boore J.L."/>
            <person name="Grigoriev I.V."/>
            <person name="Lindberg D.R."/>
            <person name="Seaver E.C."/>
            <person name="Weisblat D.A."/>
            <person name="Putnam N.H."/>
            <person name="Rokhsar D.S."/>
        </authorList>
    </citation>
    <scope>NUCLEOTIDE SEQUENCE</scope>
    <source>
        <strain evidence="3">I ESC-2004</strain>
    </source>
</reference>
<dbReference type="InterPro" id="IPR029063">
    <property type="entry name" value="SAM-dependent_MTases_sf"/>
</dbReference>
<accession>X1YV66</accession>
<evidence type="ECO:0000256" key="1">
    <source>
        <dbReference type="ARBA" id="ARBA00008308"/>
    </source>
</evidence>
<dbReference type="AlphaFoldDB" id="X1YV66"/>
<dbReference type="Gene3D" id="3.40.50.150">
    <property type="entry name" value="Vaccinia Virus protein VP39"/>
    <property type="match status" value="1"/>
</dbReference>
<organism evidence="2 3">
    <name type="scientific">Capitella teleta</name>
    <name type="common">Polychaete worm</name>
    <dbReference type="NCBI Taxonomy" id="283909"/>
    <lineage>
        <taxon>Eukaryota</taxon>
        <taxon>Metazoa</taxon>
        <taxon>Spiralia</taxon>
        <taxon>Lophotrochozoa</taxon>
        <taxon>Annelida</taxon>
        <taxon>Polychaeta</taxon>
        <taxon>Sedentaria</taxon>
        <taxon>Scolecida</taxon>
        <taxon>Capitellidae</taxon>
        <taxon>Capitella</taxon>
    </lineage>
</organism>
<evidence type="ECO:0008006" key="4">
    <source>
        <dbReference type="Google" id="ProtNLM"/>
    </source>
</evidence>
<dbReference type="HOGENOM" id="CLU_067698_2_0_1"/>
<evidence type="ECO:0000313" key="3">
    <source>
        <dbReference type="Proteomes" id="UP000014760"/>
    </source>
</evidence>
<protein>
    <recommendedName>
        <fullName evidence="4">Methyltransferase-like 26</fullName>
    </recommendedName>
</protein>
<name>X1YV66_CAPTE</name>
<evidence type="ECO:0000313" key="2">
    <source>
        <dbReference type="EnsemblMetazoa" id="CapteP111852"/>
    </source>
</evidence>
<proteinExistence type="inferred from homology"/>
<dbReference type="PANTHER" id="PTHR20974:SF0">
    <property type="entry name" value="UPF0585 PROTEIN CG18661"/>
    <property type="match status" value="1"/>
</dbReference>
<reference evidence="2" key="3">
    <citation type="submission" date="2015-06" db="UniProtKB">
        <authorList>
            <consortium name="EnsemblMetazoa"/>
        </authorList>
    </citation>
    <scope>IDENTIFICATION</scope>
</reference>